<feature type="transmembrane region" description="Helical" evidence="6">
    <location>
        <begin position="6"/>
        <end position="30"/>
    </location>
</feature>
<dbReference type="PANTHER" id="PTHR31221">
    <property type="entry name" value="WRKY TRANSCRIPTION FACTOR PROTEIN 1-RELATED"/>
    <property type="match status" value="1"/>
</dbReference>
<proteinExistence type="predicted"/>
<keyword evidence="2" id="KW-0805">Transcription regulation</keyword>
<keyword evidence="4" id="KW-0804">Transcription</keyword>
<dbReference type="InterPro" id="IPR003657">
    <property type="entry name" value="WRKY_dom"/>
</dbReference>
<evidence type="ECO:0000313" key="8">
    <source>
        <dbReference type="EMBL" id="KAK9273129.1"/>
    </source>
</evidence>
<keyword evidence="6" id="KW-0812">Transmembrane</keyword>
<dbReference type="PROSITE" id="PS50811">
    <property type="entry name" value="WRKY"/>
    <property type="match status" value="1"/>
</dbReference>
<sequence>MNAYVAAGVGGGTALICIQGLINIIVRFYVGDRGGEEGCREEQDTDDRADNRLVLPEDGYGWKKYGQKFIKNIGKYRSYFKCQKSNCRAKKRAEWSTSEPGNVRVVYVNGVHTHSSSILKSAASSQRTSKANQYNLLTQVFGDRSTC</sequence>
<keyword evidence="9" id="KW-1185">Reference proteome</keyword>
<dbReference type="GO" id="GO:0043565">
    <property type="term" value="F:sequence-specific DNA binding"/>
    <property type="evidence" value="ECO:0007669"/>
    <property type="project" value="InterPro"/>
</dbReference>
<keyword evidence="6" id="KW-1133">Transmembrane helix</keyword>
<dbReference type="SUPFAM" id="SSF118290">
    <property type="entry name" value="WRKY DNA-binding domain"/>
    <property type="match status" value="1"/>
</dbReference>
<protein>
    <recommendedName>
        <fullName evidence="7">WRKY domain-containing protein</fullName>
    </recommendedName>
</protein>
<dbReference type="Gene3D" id="2.20.25.80">
    <property type="entry name" value="WRKY domain"/>
    <property type="match status" value="1"/>
</dbReference>
<dbReference type="GO" id="GO:0005634">
    <property type="term" value="C:nucleus"/>
    <property type="evidence" value="ECO:0007669"/>
    <property type="project" value="UniProtKB-SubCell"/>
</dbReference>
<dbReference type="EMBL" id="JBBPBK010000012">
    <property type="protein sequence ID" value="KAK9273129.1"/>
    <property type="molecule type" value="Genomic_DNA"/>
</dbReference>
<evidence type="ECO:0000256" key="5">
    <source>
        <dbReference type="ARBA" id="ARBA00023242"/>
    </source>
</evidence>
<evidence type="ECO:0000313" key="9">
    <source>
        <dbReference type="Proteomes" id="UP001415857"/>
    </source>
</evidence>
<evidence type="ECO:0000256" key="3">
    <source>
        <dbReference type="ARBA" id="ARBA00023125"/>
    </source>
</evidence>
<dbReference type="SMART" id="SM00774">
    <property type="entry name" value="WRKY"/>
    <property type="match status" value="1"/>
</dbReference>
<gene>
    <name evidence="8" type="ORF">L1049_017936</name>
</gene>
<comment type="subcellular location">
    <subcellularLocation>
        <location evidence="1">Nucleus</location>
    </subcellularLocation>
</comment>
<dbReference type="InterPro" id="IPR044810">
    <property type="entry name" value="WRKY_plant"/>
</dbReference>
<dbReference type="AlphaFoldDB" id="A0AAP0NMN7"/>
<evidence type="ECO:0000259" key="7">
    <source>
        <dbReference type="PROSITE" id="PS50811"/>
    </source>
</evidence>
<keyword evidence="6" id="KW-0472">Membrane</keyword>
<evidence type="ECO:0000256" key="1">
    <source>
        <dbReference type="ARBA" id="ARBA00004123"/>
    </source>
</evidence>
<organism evidence="8 9">
    <name type="scientific">Liquidambar formosana</name>
    <name type="common">Formosan gum</name>
    <dbReference type="NCBI Taxonomy" id="63359"/>
    <lineage>
        <taxon>Eukaryota</taxon>
        <taxon>Viridiplantae</taxon>
        <taxon>Streptophyta</taxon>
        <taxon>Embryophyta</taxon>
        <taxon>Tracheophyta</taxon>
        <taxon>Spermatophyta</taxon>
        <taxon>Magnoliopsida</taxon>
        <taxon>eudicotyledons</taxon>
        <taxon>Gunneridae</taxon>
        <taxon>Pentapetalae</taxon>
        <taxon>Saxifragales</taxon>
        <taxon>Altingiaceae</taxon>
        <taxon>Liquidambar</taxon>
    </lineage>
</organism>
<reference evidence="8 9" key="1">
    <citation type="journal article" date="2024" name="Plant J.">
        <title>Genome sequences and population genomics reveal climatic adaptation and genomic divergence between two closely related sweetgum species.</title>
        <authorList>
            <person name="Xu W.Q."/>
            <person name="Ren C.Q."/>
            <person name="Zhang X.Y."/>
            <person name="Comes H.P."/>
            <person name="Liu X.H."/>
            <person name="Li Y.G."/>
            <person name="Kettle C.J."/>
            <person name="Jalonen R."/>
            <person name="Gaisberger H."/>
            <person name="Ma Y.Z."/>
            <person name="Qiu Y.X."/>
        </authorList>
    </citation>
    <scope>NUCLEOTIDE SEQUENCE [LARGE SCALE GENOMIC DNA]</scope>
    <source>
        <strain evidence="8">Hangzhou</strain>
    </source>
</reference>
<dbReference type="GO" id="GO:0003700">
    <property type="term" value="F:DNA-binding transcription factor activity"/>
    <property type="evidence" value="ECO:0007669"/>
    <property type="project" value="InterPro"/>
</dbReference>
<dbReference type="Proteomes" id="UP001415857">
    <property type="component" value="Unassembled WGS sequence"/>
</dbReference>
<accession>A0AAP0NMN7</accession>
<dbReference type="InterPro" id="IPR036576">
    <property type="entry name" value="WRKY_dom_sf"/>
</dbReference>
<evidence type="ECO:0000256" key="6">
    <source>
        <dbReference type="SAM" id="Phobius"/>
    </source>
</evidence>
<name>A0AAP0NMN7_LIQFO</name>
<dbReference type="Pfam" id="PF03106">
    <property type="entry name" value="WRKY"/>
    <property type="match status" value="1"/>
</dbReference>
<keyword evidence="5" id="KW-0539">Nucleus</keyword>
<comment type="caution">
    <text evidence="8">The sequence shown here is derived from an EMBL/GenBank/DDBJ whole genome shotgun (WGS) entry which is preliminary data.</text>
</comment>
<feature type="domain" description="WRKY" evidence="7">
    <location>
        <begin position="51"/>
        <end position="117"/>
    </location>
</feature>
<dbReference type="PANTHER" id="PTHR31221:SF261">
    <property type="entry name" value="OS03G0657400 PROTEIN"/>
    <property type="match status" value="1"/>
</dbReference>
<evidence type="ECO:0000256" key="4">
    <source>
        <dbReference type="ARBA" id="ARBA00023163"/>
    </source>
</evidence>
<evidence type="ECO:0000256" key="2">
    <source>
        <dbReference type="ARBA" id="ARBA00023015"/>
    </source>
</evidence>
<keyword evidence="3" id="KW-0238">DNA-binding</keyword>